<keyword evidence="3" id="KW-1185">Reference proteome</keyword>
<evidence type="ECO:0000259" key="1">
    <source>
        <dbReference type="Pfam" id="PF01814"/>
    </source>
</evidence>
<dbReference type="Gene3D" id="1.20.120.520">
    <property type="entry name" value="nmb1532 protein domain like"/>
    <property type="match status" value="1"/>
</dbReference>
<dbReference type="Proteomes" id="UP001304769">
    <property type="component" value="Unassembled WGS sequence"/>
</dbReference>
<reference evidence="2 3" key="1">
    <citation type="submission" date="2023-12" db="EMBL/GenBank/DDBJ databases">
        <title>Sinomonas terricola sp. nov, isolated from litchi orchard soil in Guangdong, PR China.</title>
        <authorList>
            <person name="Jiaxin W."/>
            <person name="Yang Z."/>
            <person name="Honghui Z."/>
        </authorList>
    </citation>
    <scope>NUCLEOTIDE SEQUENCE [LARGE SCALE GENOMIC DNA]</scope>
    <source>
        <strain evidence="2 3">JGH33</strain>
    </source>
</reference>
<dbReference type="EMBL" id="JAYGGQ010000016">
    <property type="protein sequence ID" value="MEA5456637.1"/>
    <property type="molecule type" value="Genomic_DNA"/>
</dbReference>
<organism evidence="2 3">
    <name type="scientific">Sinomonas terricola</name>
    <dbReference type="NCBI Taxonomy" id="3110330"/>
    <lineage>
        <taxon>Bacteria</taxon>
        <taxon>Bacillati</taxon>
        <taxon>Actinomycetota</taxon>
        <taxon>Actinomycetes</taxon>
        <taxon>Micrococcales</taxon>
        <taxon>Micrococcaceae</taxon>
        <taxon>Sinomonas</taxon>
    </lineage>
</organism>
<dbReference type="Pfam" id="PF01814">
    <property type="entry name" value="Hemerythrin"/>
    <property type="match status" value="1"/>
</dbReference>
<gene>
    <name evidence="2" type="ORF">SPF06_18085</name>
</gene>
<dbReference type="RefSeq" id="WP_323280536.1">
    <property type="nucleotide sequence ID" value="NZ_JAYGGQ010000016.1"/>
</dbReference>
<protein>
    <submittedName>
        <fullName evidence="2">Hemerythrin domain-containing protein</fullName>
    </submittedName>
</protein>
<evidence type="ECO:0000313" key="2">
    <source>
        <dbReference type="EMBL" id="MEA5456637.1"/>
    </source>
</evidence>
<name>A0ABU5TAF2_9MICC</name>
<evidence type="ECO:0000313" key="3">
    <source>
        <dbReference type="Proteomes" id="UP001304769"/>
    </source>
</evidence>
<sequence length="158" mass="16397">MKSPHPTVGEAAAAISHRHDRLLERVRALSGALLGAVESGDTVTAHDEKGNLVSWCEDELIPHLVAEEGPLYGGAHATAEGGLLVEGLLQDHQALVGLVDELRRADGGVRAAALALVIARVLAMHTGKEERLLLPFIAASPGLSLAEAVGTLEDVAEG</sequence>
<comment type="caution">
    <text evidence="2">The sequence shown here is derived from an EMBL/GenBank/DDBJ whole genome shotgun (WGS) entry which is preliminary data.</text>
</comment>
<proteinExistence type="predicted"/>
<dbReference type="InterPro" id="IPR012312">
    <property type="entry name" value="Hemerythrin-like"/>
</dbReference>
<feature type="domain" description="Hemerythrin-like" evidence="1">
    <location>
        <begin position="14"/>
        <end position="137"/>
    </location>
</feature>
<accession>A0ABU5TAF2</accession>